<proteinExistence type="predicted"/>
<protein>
    <submittedName>
        <fullName evidence="1">Uncharacterized protein</fullName>
    </submittedName>
</protein>
<reference evidence="1" key="2">
    <citation type="submission" date="2021-09" db="EMBL/GenBank/DDBJ databases">
        <authorList>
            <person name="Gilroy R."/>
        </authorList>
    </citation>
    <scope>NUCLEOTIDE SEQUENCE</scope>
    <source>
        <strain evidence="1">CHK55-1828</strain>
    </source>
</reference>
<dbReference type="AlphaFoldDB" id="A0A921HWL4"/>
<sequence length="205" mass="24378">MEKKEWAESARRVFERLVRDTLWGDFTFPAGGRSVRLLEACFDRLEKKVITVSGERLADFCICQVYTISGFDASYRKRWDVAHSFGQKAVSRYLQTGKQRRFYEDKWLKSFGITRADIYSLAERRKRHPFTRFVFPEYEEVTKRRLLSSETGYLICGNSTLLWTPFSPSCQRCRHAASCRLRTAAQYPELYRLRCEMWNEKEECR</sequence>
<accession>A0A921HWL4</accession>
<comment type="caution">
    <text evidence="1">The sequence shown here is derived from an EMBL/GenBank/DDBJ whole genome shotgun (WGS) entry which is preliminary data.</text>
</comment>
<gene>
    <name evidence="1" type="ORF">K8W02_05520</name>
</gene>
<name>A0A921HWL4_9BACT</name>
<organism evidence="1 2">
    <name type="scientific">Mediterranea massiliensis</name>
    <dbReference type="NCBI Taxonomy" id="1841865"/>
    <lineage>
        <taxon>Bacteria</taxon>
        <taxon>Pseudomonadati</taxon>
        <taxon>Bacteroidota</taxon>
        <taxon>Bacteroidia</taxon>
        <taxon>Bacteroidales</taxon>
        <taxon>Bacteroidaceae</taxon>
        <taxon>Mediterranea</taxon>
    </lineage>
</organism>
<dbReference type="Proteomes" id="UP000717835">
    <property type="component" value="Unassembled WGS sequence"/>
</dbReference>
<reference evidence="1" key="1">
    <citation type="journal article" date="2021" name="PeerJ">
        <title>Extensive microbial diversity within the chicken gut microbiome revealed by metagenomics and culture.</title>
        <authorList>
            <person name="Gilroy R."/>
            <person name="Ravi A."/>
            <person name="Getino M."/>
            <person name="Pursley I."/>
            <person name="Horton D.L."/>
            <person name="Alikhan N.F."/>
            <person name="Baker D."/>
            <person name="Gharbi K."/>
            <person name="Hall N."/>
            <person name="Watson M."/>
            <person name="Adriaenssens E.M."/>
            <person name="Foster-Nyarko E."/>
            <person name="Jarju S."/>
            <person name="Secka A."/>
            <person name="Antonio M."/>
            <person name="Oren A."/>
            <person name="Chaudhuri R.R."/>
            <person name="La Ragione R."/>
            <person name="Hildebrand F."/>
            <person name="Pallen M.J."/>
        </authorList>
    </citation>
    <scope>NUCLEOTIDE SEQUENCE</scope>
    <source>
        <strain evidence="1">CHK55-1828</strain>
    </source>
</reference>
<dbReference type="RefSeq" id="WP_276827224.1">
    <property type="nucleotide sequence ID" value="NZ_DYVX01000046.1"/>
</dbReference>
<evidence type="ECO:0000313" key="2">
    <source>
        <dbReference type="Proteomes" id="UP000717835"/>
    </source>
</evidence>
<dbReference type="EMBL" id="DYVX01000046">
    <property type="protein sequence ID" value="HJF91828.1"/>
    <property type="molecule type" value="Genomic_DNA"/>
</dbReference>
<evidence type="ECO:0000313" key="1">
    <source>
        <dbReference type="EMBL" id="HJF91828.1"/>
    </source>
</evidence>